<proteinExistence type="predicted"/>
<dbReference type="InterPro" id="IPR002557">
    <property type="entry name" value="Chitin-bd_dom"/>
</dbReference>
<keyword evidence="1" id="KW-0147">Chitin-binding</keyword>
<evidence type="ECO:0000256" key="7">
    <source>
        <dbReference type="SAM" id="SignalP"/>
    </source>
</evidence>
<keyword evidence="2 7" id="KW-0732">Signal</keyword>
<dbReference type="Pfam" id="PF01607">
    <property type="entry name" value="CBM_14"/>
    <property type="match status" value="3"/>
</dbReference>
<dbReference type="InterPro" id="IPR051940">
    <property type="entry name" value="Chitin_bind-dev_reg"/>
</dbReference>
<evidence type="ECO:0000256" key="3">
    <source>
        <dbReference type="ARBA" id="ARBA00022737"/>
    </source>
</evidence>
<evidence type="ECO:0000259" key="8">
    <source>
        <dbReference type="PROSITE" id="PS50940"/>
    </source>
</evidence>
<reference evidence="9 10" key="1">
    <citation type="journal article" date="2022" name="Nat. Ecol. Evol.">
        <title>A masculinizing supergene underlies an exaggerated male reproductive morph in a spider.</title>
        <authorList>
            <person name="Hendrickx F."/>
            <person name="De Corte Z."/>
            <person name="Sonet G."/>
            <person name="Van Belleghem S.M."/>
            <person name="Kostlbacher S."/>
            <person name="Vangestel C."/>
        </authorList>
    </citation>
    <scope>NUCLEOTIDE SEQUENCE [LARGE SCALE GENOMIC DNA]</scope>
    <source>
        <strain evidence="9">W744_W776</strain>
    </source>
</reference>
<evidence type="ECO:0000256" key="2">
    <source>
        <dbReference type="ARBA" id="ARBA00022729"/>
    </source>
</evidence>
<dbReference type="SUPFAM" id="SSF57625">
    <property type="entry name" value="Invertebrate chitin-binding proteins"/>
    <property type="match status" value="3"/>
</dbReference>
<keyword evidence="10" id="KW-1185">Reference proteome</keyword>
<dbReference type="GO" id="GO:0008061">
    <property type="term" value="F:chitin binding"/>
    <property type="evidence" value="ECO:0007669"/>
    <property type="project" value="UniProtKB-KW"/>
</dbReference>
<dbReference type="PANTHER" id="PTHR23301:SF0">
    <property type="entry name" value="CHITIN-BINDING TYPE-2 DOMAIN-CONTAINING PROTEIN-RELATED"/>
    <property type="match status" value="1"/>
</dbReference>
<comment type="caution">
    <text evidence="9">The sequence shown here is derived from an EMBL/GenBank/DDBJ whole genome shotgun (WGS) entry which is preliminary data.</text>
</comment>
<dbReference type="Gene3D" id="2.170.140.10">
    <property type="entry name" value="Chitin binding domain"/>
    <property type="match status" value="3"/>
</dbReference>
<feature type="compositionally biased region" description="Basic and acidic residues" evidence="6">
    <location>
        <begin position="187"/>
        <end position="197"/>
    </location>
</feature>
<accession>A0AAV6U599</accession>
<evidence type="ECO:0000256" key="4">
    <source>
        <dbReference type="ARBA" id="ARBA00023157"/>
    </source>
</evidence>
<keyword evidence="5" id="KW-0325">Glycoprotein</keyword>
<dbReference type="Proteomes" id="UP000827092">
    <property type="component" value="Unassembled WGS sequence"/>
</dbReference>
<sequence>MLPQRLQLGLLGFLSVVVICLLSVSAQQNEVKEAANWPWEKPYKFKCPEQFGTFSDPDDCSSFFVCVAKIATHRSCRKMTLFDKNLKKCVSWLIAVCDKSGKGTTTKTPKTEGTTPDGDKFVCPSISGSFVHSTDCTKYYTCTFFIPFLKTCPDNELFDGVKKQCRPGKEVHCGTRIRPTEPTISETTHEITTHDTTTEEAQPPTPTPTAEPPSPTTTTESPITTTTKKPRVTAPDTTCPEDDLDCIIDDLGENPVWFVCDEDMGSYPHPTSNKLFIFCKNWKPSVKKCGQDLIFSEDLMTCVSP</sequence>
<dbReference type="SMART" id="SM00494">
    <property type="entry name" value="ChtBD2"/>
    <property type="match status" value="3"/>
</dbReference>
<evidence type="ECO:0000256" key="1">
    <source>
        <dbReference type="ARBA" id="ARBA00022669"/>
    </source>
</evidence>
<feature type="region of interest" description="Disordered" evidence="6">
    <location>
        <begin position="187"/>
        <end position="236"/>
    </location>
</feature>
<feature type="domain" description="Chitin-binding type-2" evidence="8">
    <location>
        <begin position="44"/>
        <end position="99"/>
    </location>
</feature>
<feature type="domain" description="Chitin-binding type-2" evidence="8">
    <location>
        <begin position="257"/>
        <end position="305"/>
    </location>
</feature>
<feature type="compositionally biased region" description="Pro residues" evidence="6">
    <location>
        <begin position="203"/>
        <end position="215"/>
    </location>
</feature>
<dbReference type="GO" id="GO:0005576">
    <property type="term" value="C:extracellular region"/>
    <property type="evidence" value="ECO:0007669"/>
    <property type="project" value="InterPro"/>
</dbReference>
<dbReference type="InterPro" id="IPR036508">
    <property type="entry name" value="Chitin-bd_dom_sf"/>
</dbReference>
<protein>
    <recommendedName>
        <fullName evidence="8">Chitin-binding type-2 domain-containing protein</fullName>
    </recommendedName>
</protein>
<feature type="chain" id="PRO_5043944431" description="Chitin-binding type-2 domain-containing protein" evidence="7">
    <location>
        <begin position="27"/>
        <end position="305"/>
    </location>
</feature>
<dbReference type="PANTHER" id="PTHR23301">
    <property type="entry name" value="CHITIN BINDING PERITROPHIN-A"/>
    <property type="match status" value="1"/>
</dbReference>
<feature type="domain" description="Chitin-binding type-2" evidence="8">
    <location>
        <begin position="120"/>
        <end position="175"/>
    </location>
</feature>
<dbReference type="EMBL" id="JAFNEN010000664">
    <property type="protein sequence ID" value="KAG8178839.1"/>
    <property type="molecule type" value="Genomic_DNA"/>
</dbReference>
<organism evidence="9 10">
    <name type="scientific">Oedothorax gibbosus</name>
    <dbReference type="NCBI Taxonomy" id="931172"/>
    <lineage>
        <taxon>Eukaryota</taxon>
        <taxon>Metazoa</taxon>
        <taxon>Ecdysozoa</taxon>
        <taxon>Arthropoda</taxon>
        <taxon>Chelicerata</taxon>
        <taxon>Arachnida</taxon>
        <taxon>Araneae</taxon>
        <taxon>Araneomorphae</taxon>
        <taxon>Entelegynae</taxon>
        <taxon>Araneoidea</taxon>
        <taxon>Linyphiidae</taxon>
        <taxon>Erigoninae</taxon>
        <taxon>Oedothorax</taxon>
    </lineage>
</organism>
<dbReference type="AlphaFoldDB" id="A0AAV6U599"/>
<keyword evidence="4" id="KW-1015">Disulfide bond</keyword>
<evidence type="ECO:0000256" key="6">
    <source>
        <dbReference type="SAM" id="MobiDB-lite"/>
    </source>
</evidence>
<dbReference type="PROSITE" id="PS50940">
    <property type="entry name" value="CHIT_BIND_II"/>
    <property type="match status" value="3"/>
</dbReference>
<name>A0AAV6U599_9ARAC</name>
<evidence type="ECO:0000313" key="9">
    <source>
        <dbReference type="EMBL" id="KAG8178839.1"/>
    </source>
</evidence>
<keyword evidence="3" id="KW-0677">Repeat</keyword>
<evidence type="ECO:0000256" key="5">
    <source>
        <dbReference type="ARBA" id="ARBA00023180"/>
    </source>
</evidence>
<feature type="signal peptide" evidence="7">
    <location>
        <begin position="1"/>
        <end position="26"/>
    </location>
</feature>
<gene>
    <name evidence="9" type="ORF">JTE90_016509</name>
</gene>
<feature type="compositionally biased region" description="Low complexity" evidence="6">
    <location>
        <begin position="216"/>
        <end position="227"/>
    </location>
</feature>
<evidence type="ECO:0000313" key="10">
    <source>
        <dbReference type="Proteomes" id="UP000827092"/>
    </source>
</evidence>